<dbReference type="EMBL" id="VKHS01000112">
    <property type="protein sequence ID" value="MBB0229344.1"/>
    <property type="molecule type" value="Genomic_DNA"/>
</dbReference>
<proteinExistence type="predicted"/>
<evidence type="ECO:0000313" key="2">
    <source>
        <dbReference type="Proteomes" id="UP000530234"/>
    </source>
</evidence>
<dbReference type="Proteomes" id="UP000530234">
    <property type="component" value="Unassembled WGS sequence"/>
</dbReference>
<gene>
    <name evidence="1" type="ORF">FOE67_07410</name>
</gene>
<dbReference type="RefSeq" id="WP_228473654.1">
    <property type="nucleotide sequence ID" value="NZ_VKHS01000112.1"/>
</dbReference>
<accession>A0A7W3XVZ5</accession>
<keyword evidence="2" id="KW-1185">Reference proteome</keyword>
<reference evidence="2" key="1">
    <citation type="submission" date="2019-10" db="EMBL/GenBank/DDBJ databases">
        <title>Streptomyces sp. nov., a novel actinobacterium isolated from alkaline environment.</title>
        <authorList>
            <person name="Golinska P."/>
        </authorList>
    </citation>
    <scope>NUCLEOTIDE SEQUENCE [LARGE SCALE GENOMIC DNA]</scope>
    <source>
        <strain evidence="2">DSM 42108</strain>
    </source>
</reference>
<evidence type="ECO:0000313" key="1">
    <source>
        <dbReference type="EMBL" id="MBB0229344.1"/>
    </source>
</evidence>
<comment type="caution">
    <text evidence="1">The sequence shown here is derived from an EMBL/GenBank/DDBJ whole genome shotgun (WGS) entry which is preliminary data.</text>
</comment>
<dbReference type="AlphaFoldDB" id="A0A7W3XVZ5"/>
<protein>
    <submittedName>
        <fullName evidence="1">Uncharacterized protein</fullName>
    </submittedName>
</protein>
<name>A0A7W3XVZ5_9ACTN</name>
<organism evidence="1 2">
    <name type="scientific">Streptomyces calidiresistens</name>
    <dbReference type="NCBI Taxonomy" id="1485586"/>
    <lineage>
        <taxon>Bacteria</taxon>
        <taxon>Bacillati</taxon>
        <taxon>Actinomycetota</taxon>
        <taxon>Actinomycetes</taxon>
        <taxon>Kitasatosporales</taxon>
        <taxon>Streptomycetaceae</taxon>
        <taxon>Streptomyces</taxon>
    </lineage>
</organism>
<sequence>MTGRNGYRVAASGVWRDEEDGRRLPSGEAHAWEPGRNETVCGLSLARSELVRLAGIPWAEALPESGGAADRVRRVCPRCAAVAGRRGPDARPRWRRTNPRP</sequence>